<dbReference type="EMBL" id="RRYP01004009">
    <property type="protein sequence ID" value="TNV83252.1"/>
    <property type="molecule type" value="Genomic_DNA"/>
</dbReference>
<dbReference type="PANTHER" id="PTHR12771:SF2">
    <property type="entry name" value="ELMO DOMAIN-CONTAINING PROTEIN 3"/>
    <property type="match status" value="1"/>
</dbReference>
<protein>
    <recommendedName>
        <fullName evidence="2">ELMO domain-containing protein</fullName>
    </recommendedName>
</protein>
<feature type="domain" description="ELMO" evidence="2">
    <location>
        <begin position="567"/>
        <end position="726"/>
    </location>
</feature>
<gene>
    <name evidence="3" type="ORF">FGO68_gene6928</name>
</gene>
<evidence type="ECO:0000256" key="1">
    <source>
        <dbReference type="SAM" id="MobiDB-lite"/>
    </source>
</evidence>
<feature type="compositionally biased region" description="Basic and acidic residues" evidence="1">
    <location>
        <begin position="373"/>
        <end position="383"/>
    </location>
</feature>
<feature type="region of interest" description="Disordered" evidence="1">
    <location>
        <begin position="768"/>
        <end position="823"/>
    </location>
</feature>
<dbReference type="InterPro" id="IPR006816">
    <property type="entry name" value="ELMO_dom"/>
</dbReference>
<feature type="region of interest" description="Disordered" evidence="1">
    <location>
        <begin position="414"/>
        <end position="458"/>
    </location>
</feature>
<feature type="compositionally biased region" description="Acidic residues" evidence="1">
    <location>
        <begin position="384"/>
        <end position="398"/>
    </location>
</feature>
<dbReference type="AlphaFoldDB" id="A0A8J8T5L6"/>
<dbReference type="PANTHER" id="PTHR12771">
    <property type="entry name" value="ENGULFMENT AND CELL MOTILITY"/>
    <property type="match status" value="1"/>
</dbReference>
<reference evidence="3" key="1">
    <citation type="submission" date="2019-06" db="EMBL/GenBank/DDBJ databases">
        <authorList>
            <person name="Zheng W."/>
        </authorList>
    </citation>
    <scope>NUCLEOTIDE SEQUENCE</scope>
    <source>
        <strain evidence="3">QDHG01</strain>
    </source>
</reference>
<organism evidence="3 4">
    <name type="scientific">Halteria grandinella</name>
    <dbReference type="NCBI Taxonomy" id="5974"/>
    <lineage>
        <taxon>Eukaryota</taxon>
        <taxon>Sar</taxon>
        <taxon>Alveolata</taxon>
        <taxon>Ciliophora</taxon>
        <taxon>Intramacronucleata</taxon>
        <taxon>Spirotrichea</taxon>
        <taxon>Stichotrichia</taxon>
        <taxon>Sporadotrichida</taxon>
        <taxon>Halteriidae</taxon>
        <taxon>Halteria</taxon>
    </lineage>
</organism>
<dbReference type="Pfam" id="PF04727">
    <property type="entry name" value="ELMO_CED12"/>
    <property type="match status" value="1"/>
</dbReference>
<feature type="compositionally biased region" description="Basic residues" evidence="1">
    <location>
        <begin position="419"/>
        <end position="430"/>
    </location>
</feature>
<evidence type="ECO:0000313" key="3">
    <source>
        <dbReference type="EMBL" id="TNV83252.1"/>
    </source>
</evidence>
<feature type="region of interest" description="Disordered" evidence="1">
    <location>
        <begin position="373"/>
        <end position="398"/>
    </location>
</feature>
<evidence type="ECO:0000313" key="4">
    <source>
        <dbReference type="Proteomes" id="UP000785679"/>
    </source>
</evidence>
<proteinExistence type="predicted"/>
<feature type="compositionally biased region" description="Basic and acidic residues" evidence="1">
    <location>
        <begin position="431"/>
        <end position="451"/>
    </location>
</feature>
<name>A0A8J8T5L6_HALGN</name>
<keyword evidence="4" id="KW-1185">Reference proteome</keyword>
<sequence length="823" mass="93626">MDHNSEGQSTLLRIMEVESAIVSQPNEDSMLPAVIENQDQQLEGKEIEINFDDDFDVVLPSTELSKGDNKVTEEIQNEKRHNVIIDDNIFKVASSNGAKKLIEKVESKPNNALPIIVKQWGGVPDLASQLLFKASQPAGQKKPLTLSQSQITKAASPLSSPQVNITLVSPKSLNIPVQIASSIAPIASTVPVVTDDDFDYSKPEEIVVPNPEIKQIEEFKIAEIKPQPEPGKPIEKVDFKKSLPSKDEMRRKNFIGDAVIAERADEHTDMDESFEQGNSESVAVVGSKPQRRSKVSMIGQLCDESLKDYKQQQKQLSIKKAEDQILKQAKSEMQKVSQLKMKLRQQALGAGVILNQLNSNLEEKLGKIKTLREKEQMKGKSQPEEQEENINFNEDEEEKTQLIKQIEVSLDSSASQIGAKKKKKKKKSQHQRPDSGEFKQILEEGPTHFDETIPPEPSIDWEALNHKRLKQRQPSSKLEEVKVSSNSEIVPYSTILSRFLNSYSHSELMEPKDIPNEDFSRLSFWDKLQQCFANPRLLNETLVQQRDQMMCLARVKLDFSDHQTGMLHEDLMRSIFMTIVPDRKAYRGVSGKQWEDIGFQGSDPRTDVRGAGILGVLHLLHFVESYPSTARAIVEFSNLSSDDVRTSRSFPFAIKCFEFTTLILKLLREGKLFSLCNKHNSVIQTCATLYCCLVLYFNHRYMTEGFTLMTMHELSSQIDLGVRKDGLIDKLMKEYGDVKDEKICKRFTLVLNTVRNPKVVGRNVREEEKKEEVVVKEERKVGRKEEKSAPQRQRKYESTSEAQEQKEVQKPQGDDDRFEFSQF</sequence>
<dbReference type="InterPro" id="IPR050868">
    <property type="entry name" value="ELMO_domain-containing"/>
</dbReference>
<comment type="caution">
    <text evidence="3">The sequence shown here is derived from an EMBL/GenBank/DDBJ whole genome shotgun (WGS) entry which is preliminary data.</text>
</comment>
<dbReference type="OrthoDB" id="417150at2759"/>
<accession>A0A8J8T5L6</accession>
<evidence type="ECO:0000259" key="2">
    <source>
        <dbReference type="PROSITE" id="PS51335"/>
    </source>
</evidence>
<dbReference type="Proteomes" id="UP000785679">
    <property type="component" value="Unassembled WGS sequence"/>
</dbReference>
<dbReference type="PROSITE" id="PS51335">
    <property type="entry name" value="ELMO"/>
    <property type="match status" value="1"/>
</dbReference>